<dbReference type="Gene3D" id="3.40.50.11990">
    <property type="entry name" value="RNA polymerase II accessory factor, Cdc73 C-terminal domain"/>
    <property type="match status" value="1"/>
</dbReference>
<dbReference type="PANTHER" id="PTHR12466">
    <property type="entry name" value="CDC73 DOMAIN PROTEIN"/>
    <property type="match status" value="1"/>
</dbReference>
<organism evidence="8 9">
    <name type="scientific">Gonapodya prolifera (strain JEL478)</name>
    <name type="common">Monoblepharis prolifera</name>
    <dbReference type="NCBI Taxonomy" id="1344416"/>
    <lineage>
        <taxon>Eukaryota</taxon>
        <taxon>Fungi</taxon>
        <taxon>Fungi incertae sedis</taxon>
        <taxon>Chytridiomycota</taxon>
        <taxon>Chytridiomycota incertae sedis</taxon>
        <taxon>Monoblepharidomycetes</taxon>
        <taxon>Monoblepharidales</taxon>
        <taxon>Gonapodyaceae</taxon>
        <taxon>Gonapodya</taxon>
    </lineage>
</organism>
<feature type="compositionally biased region" description="Low complexity" evidence="6">
    <location>
        <begin position="302"/>
        <end position="330"/>
    </location>
</feature>
<keyword evidence="9" id="KW-1185">Reference proteome</keyword>
<feature type="region of interest" description="Disordered" evidence="6">
    <location>
        <begin position="273"/>
        <end position="344"/>
    </location>
</feature>
<accession>A0A139AS41</accession>
<dbReference type="GO" id="GO:0000993">
    <property type="term" value="F:RNA polymerase II complex binding"/>
    <property type="evidence" value="ECO:0007669"/>
    <property type="project" value="TreeGrafter"/>
</dbReference>
<evidence type="ECO:0000256" key="2">
    <source>
        <dbReference type="ARBA" id="ARBA00010427"/>
    </source>
</evidence>
<keyword evidence="4" id="KW-0804">Transcription</keyword>
<dbReference type="InterPro" id="IPR031336">
    <property type="entry name" value="CDC73_C"/>
</dbReference>
<gene>
    <name evidence="8" type="ORF">M427DRAFT_29003</name>
</gene>
<dbReference type="Pfam" id="PF05179">
    <property type="entry name" value="CDC73_C"/>
    <property type="match status" value="1"/>
</dbReference>
<dbReference type="OrthoDB" id="2186602at2759"/>
<proteinExistence type="inferred from homology"/>
<dbReference type="InterPro" id="IPR038103">
    <property type="entry name" value="CDC73_C_sf"/>
</dbReference>
<comment type="subcellular location">
    <subcellularLocation>
        <location evidence="1">Nucleus</location>
    </subcellularLocation>
</comment>
<dbReference type="GO" id="GO:0016593">
    <property type="term" value="C:Cdc73/Paf1 complex"/>
    <property type="evidence" value="ECO:0007669"/>
    <property type="project" value="InterPro"/>
</dbReference>
<evidence type="ECO:0000256" key="5">
    <source>
        <dbReference type="ARBA" id="ARBA00023242"/>
    </source>
</evidence>
<name>A0A139AS41_GONPJ</name>
<dbReference type="InterPro" id="IPR007852">
    <property type="entry name" value="Cdc73/Parafibromin"/>
</dbReference>
<dbReference type="FunFam" id="3.40.50.11990:FF:000002">
    <property type="entry name" value="protein CDC73 homolog"/>
    <property type="match status" value="1"/>
</dbReference>
<protein>
    <submittedName>
        <fullName evidence="8">CDC73-domain-containing protein</fullName>
    </submittedName>
</protein>
<sequence length="505" mass="54344">MSAATTPVAPIRIIRRAFLAHSTFSLLRTENTALAPASAWKDASHIALTPTPDTSTTLTLSTLSGARSYTVASVAFLAAHFASRVPPDANIPDLPLPQTSEFAEYIRAALASGLPNVQFVDIKPLLDYLFAKVPEDNIPWADAAAAAGAPTTSLLSTAAAPSSLPQPASASASAASSLAAAVAAGAAAGLGGRPATSSIAQTAVKRPADGVPDAFDPKRPRPGGLGGVDDGDLGYARRVAARESTVGDRRTVLQAKGTTKTFDHVRRIAEQHWYADRKPTSASATPAANGVNGSAGRDTKRPLSTTAPTPTSSTSRRPDARNPTSTSSSRPPAPGAPSSRPLPSPIIIVPSLSTALVQMYNVKELLEGGSFKHPDDIRRENPAKEPRLHVRHKFASTGKEITFSVVDNGASVRPDEWDRVVACFVHEQPWQFSNWRWTEPREVFQHVKGFYLKWHDAEVKEPVKGWNVAALSVNRNRRHMDLQTVTEFWEKLERFMRERKPRYLA</sequence>
<dbReference type="PANTHER" id="PTHR12466:SF8">
    <property type="entry name" value="PARAFIBROMIN"/>
    <property type="match status" value="1"/>
</dbReference>
<dbReference type="EMBL" id="KQ965738">
    <property type="protein sequence ID" value="KXS19568.1"/>
    <property type="molecule type" value="Genomic_DNA"/>
</dbReference>
<dbReference type="STRING" id="1344416.A0A139AS41"/>
<evidence type="ECO:0000256" key="1">
    <source>
        <dbReference type="ARBA" id="ARBA00004123"/>
    </source>
</evidence>
<evidence type="ECO:0000313" key="8">
    <source>
        <dbReference type="EMBL" id="KXS19568.1"/>
    </source>
</evidence>
<comment type="similarity">
    <text evidence="2">Belongs to the CDC73 family.</text>
</comment>
<reference evidence="8 9" key="1">
    <citation type="journal article" date="2015" name="Genome Biol. Evol.">
        <title>Phylogenomic analyses indicate that early fungi evolved digesting cell walls of algal ancestors of land plants.</title>
        <authorList>
            <person name="Chang Y."/>
            <person name="Wang S."/>
            <person name="Sekimoto S."/>
            <person name="Aerts A.L."/>
            <person name="Choi C."/>
            <person name="Clum A."/>
            <person name="LaButti K.M."/>
            <person name="Lindquist E.A."/>
            <person name="Yee Ngan C."/>
            <person name="Ohm R.A."/>
            <person name="Salamov A.A."/>
            <person name="Grigoriev I.V."/>
            <person name="Spatafora J.W."/>
            <person name="Berbee M.L."/>
        </authorList>
    </citation>
    <scope>NUCLEOTIDE SEQUENCE [LARGE SCALE GENOMIC DNA]</scope>
    <source>
        <strain evidence="8 9">JEL478</strain>
    </source>
</reference>
<dbReference type="GO" id="GO:0006368">
    <property type="term" value="P:transcription elongation by RNA polymerase II"/>
    <property type="evidence" value="ECO:0007669"/>
    <property type="project" value="InterPro"/>
</dbReference>
<feature type="compositionally biased region" description="Pro residues" evidence="6">
    <location>
        <begin position="331"/>
        <end position="344"/>
    </location>
</feature>
<dbReference type="Proteomes" id="UP000070544">
    <property type="component" value="Unassembled WGS sequence"/>
</dbReference>
<dbReference type="GO" id="GO:0032968">
    <property type="term" value="P:positive regulation of transcription elongation by RNA polymerase II"/>
    <property type="evidence" value="ECO:0007669"/>
    <property type="project" value="TreeGrafter"/>
</dbReference>
<evidence type="ECO:0000313" key="9">
    <source>
        <dbReference type="Proteomes" id="UP000070544"/>
    </source>
</evidence>
<evidence type="ECO:0000256" key="3">
    <source>
        <dbReference type="ARBA" id="ARBA00023015"/>
    </source>
</evidence>
<keyword evidence="3" id="KW-0805">Transcription regulation</keyword>
<evidence type="ECO:0000256" key="4">
    <source>
        <dbReference type="ARBA" id="ARBA00023163"/>
    </source>
</evidence>
<evidence type="ECO:0000256" key="6">
    <source>
        <dbReference type="SAM" id="MobiDB-lite"/>
    </source>
</evidence>
<dbReference type="AlphaFoldDB" id="A0A139AS41"/>
<keyword evidence="5" id="KW-0539">Nucleus</keyword>
<evidence type="ECO:0000259" key="7">
    <source>
        <dbReference type="Pfam" id="PF05179"/>
    </source>
</evidence>
<feature type="region of interest" description="Disordered" evidence="6">
    <location>
        <begin position="204"/>
        <end position="232"/>
    </location>
</feature>
<feature type="domain" description="Cell division control protein 73 C-terminal" evidence="7">
    <location>
        <begin position="344"/>
        <end position="495"/>
    </location>
</feature>